<evidence type="ECO:0000313" key="9">
    <source>
        <dbReference type="Proteomes" id="UP000530928"/>
    </source>
</evidence>
<dbReference type="PANTHER" id="PTHR43671">
    <property type="entry name" value="SERINE/THREONINE-PROTEIN KINASE NEK"/>
    <property type="match status" value="1"/>
</dbReference>
<keyword evidence="2" id="KW-0808">Transferase</keyword>
<dbReference type="SUPFAM" id="SSF56112">
    <property type="entry name" value="Protein kinase-like (PK-like)"/>
    <property type="match status" value="1"/>
</dbReference>
<dbReference type="EMBL" id="JACDUR010000001">
    <property type="protein sequence ID" value="MBA2888715.1"/>
    <property type="molecule type" value="Genomic_DNA"/>
</dbReference>
<evidence type="ECO:0000256" key="3">
    <source>
        <dbReference type="ARBA" id="ARBA00022741"/>
    </source>
</evidence>
<dbReference type="PROSITE" id="PS00108">
    <property type="entry name" value="PROTEIN_KINASE_ST"/>
    <property type="match status" value="1"/>
</dbReference>
<keyword evidence="9" id="KW-1185">Reference proteome</keyword>
<dbReference type="RefSeq" id="WP_181606989.1">
    <property type="nucleotide sequence ID" value="NZ_BAABAM010000001.1"/>
</dbReference>
<proteinExistence type="predicted"/>
<organism evidence="8 9">
    <name type="scientific">Nonomuraea soli</name>
    <dbReference type="NCBI Taxonomy" id="1032476"/>
    <lineage>
        <taxon>Bacteria</taxon>
        <taxon>Bacillati</taxon>
        <taxon>Actinomycetota</taxon>
        <taxon>Actinomycetes</taxon>
        <taxon>Streptosporangiales</taxon>
        <taxon>Streptosporangiaceae</taxon>
        <taxon>Nonomuraea</taxon>
    </lineage>
</organism>
<keyword evidence="4 8" id="KW-0418">Kinase</keyword>
<accession>A0A7W0HMG1</accession>
<dbReference type="CDD" id="cd14014">
    <property type="entry name" value="STKc_PknB_like"/>
    <property type="match status" value="1"/>
</dbReference>
<dbReference type="InterPro" id="IPR011009">
    <property type="entry name" value="Kinase-like_dom_sf"/>
</dbReference>
<dbReference type="PANTHER" id="PTHR43671:SF13">
    <property type="entry name" value="SERINE_THREONINE-PROTEIN KINASE NEK2"/>
    <property type="match status" value="1"/>
</dbReference>
<dbReference type="EC" id="2.7.11.1" evidence="1"/>
<dbReference type="InterPro" id="IPR050660">
    <property type="entry name" value="NEK_Ser/Thr_kinase"/>
</dbReference>
<dbReference type="PROSITE" id="PS50011">
    <property type="entry name" value="PROTEIN_KINASE_DOM"/>
    <property type="match status" value="1"/>
</dbReference>
<keyword evidence="5" id="KW-0067">ATP-binding</keyword>
<keyword evidence="3" id="KW-0547">Nucleotide-binding</keyword>
<feature type="domain" description="Protein kinase" evidence="7">
    <location>
        <begin position="18"/>
        <end position="261"/>
    </location>
</feature>
<evidence type="ECO:0000256" key="1">
    <source>
        <dbReference type="ARBA" id="ARBA00012513"/>
    </source>
</evidence>
<evidence type="ECO:0000259" key="7">
    <source>
        <dbReference type="PROSITE" id="PS50011"/>
    </source>
</evidence>
<evidence type="ECO:0000256" key="5">
    <source>
        <dbReference type="ARBA" id="ARBA00022840"/>
    </source>
</evidence>
<comment type="caution">
    <text evidence="8">The sequence shown here is derived from an EMBL/GenBank/DDBJ whole genome shotgun (WGS) entry which is preliminary data.</text>
</comment>
<gene>
    <name evidence="8" type="ORF">HNR30_000050</name>
</gene>
<evidence type="ECO:0000256" key="6">
    <source>
        <dbReference type="SAM" id="Phobius"/>
    </source>
</evidence>
<dbReference type="InterPro" id="IPR000719">
    <property type="entry name" value="Prot_kinase_dom"/>
</dbReference>
<reference evidence="8 9" key="1">
    <citation type="submission" date="2020-07" db="EMBL/GenBank/DDBJ databases">
        <title>Genomic Encyclopedia of Type Strains, Phase IV (KMG-IV): sequencing the most valuable type-strain genomes for metagenomic binning, comparative biology and taxonomic classification.</title>
        <authorList>
            <person name="Goeker M."/>
        </authorList>
    </citation>
    <scope>NUCLEOTIDE SEQUENCE [LARGE SCALE GENOMIC DNA]</scope>
    <source>
        <strain evidence="8 9">DSM 45533</strain>
    </source>
</reference>
<dbReference type="GO" id="GO:0005524">
    <property type="term" value="F:ATP binding"/>
    <property type="evidence" value="ECO:0007669"/>
    <property type="project" value="UniProtKB-KW"/>
</dbReference>
<keyword evidence="6" id="KW-1133">Transmembrane helix</keyword>
<dbReference type="Proteomes" id="UP000530928">
    <property type="component" value="Unassembled WGS sequence"/>
</dbReference>
<evidence type="ECO:0000313" key="8">
    <source>
        <dbReference type="EMBL" id="MBA2888715.1"/>
    </source>
</evidence>
<keyword evidence="6" id="KW-0472">Membrane</keyword>
<name>A0A7W0HMG1_9ACTN</name>
<evidence type="ECO:0000256" key="4">
    <source>
        <dbReference type="ARBA" id="ARBA00022777"/>
    </source>
</evidence>
<dbReference type="Pfam" id="PF00069">
    <property type="entry name" value="Pkinase"/>
    <property type="match status" value="1"/>
</dbReference>
<sequence length="423" mass="44611">MSKLAPLRAEDPRRLGAYDLVGRLGQGGQGVVYLGEPAAAVKLLHASVDERRMRGEIEALRRVAPFCTAPLLDAGIADGRPYLVSEYVDGVSLREHVIASGPRTGGSLHRLAIGMATALAAIHRAGVVHRDFKPGNVLLGLDGVRVIDFGVARLVGTDVTTGLAVGSPAYMAPEQVKGEVAGPAADLYAFGLTVAFTANGRHAYGGATYQEVLAKIVYGRADLGELSGSLREIVEGCLAPDPEERPSAEEVLRLLRHHDAPATARSEVSAARPVLVRTLPGGEAAAPRRRRPAWWQVLVLAAGLAAAVAGFVLWLDSPKMPTLTGHWTGTAVHPAAGRVFPVELDLAGEGDSRMRWGADLHCEGMLSPGGKPLTFSLDRVEGKECYPGTVVLGPTRDSNQLDIKVSRSGDNTVTYSGTVARPS</sequence>
<protein>
    <recommendedName>
        <fullName evidence="1">non-specific serine/threonine protein kinase</fullName>
        <ecNumber evidence="1">2.7.11.1</ecNumber>
    </recommendedName>
</protein>
<dbReference type="InterPro" id="IPR008271">
    <property type="entry name" value="Ser/Thr_kinase_AS"/>
</dbReference>
<evidence type="ECO:0000256" key="2">
    <source>
        <dbReference type="ARBA" id="ARBA00022679"/>
    </source>
</evidence>
<keyword evidence="6" id="KW-0812">Transmembrane</keyword>
<dbReference type="Gene3D" id="1.10.510.10">
    <property type="entry name" value="Transferase(Phosphotransferase) domain 1"/>
    <property type="match status" value="1"/>
</dbReference>
<feature type="transmembrane region" description="Helical" evidence="6">
    <location>
        <begin position="293"/>
        <end position="315"/>
    </location>
</feature>
<dbReference type="GO" id="GO:0004674">
    <property type="term" value="F:protein serine/threonine kinase activity"/>
    <property type="evidence" value="ECO:0007669"/>
    <property type="project" value="UniProtKB-EC"/>
</dbReference>
<dbReference type="AlphaFoldDB" id="A0A7W0HMG1"/>